<reference evidence="1" key="1">
    <citation type="submission" date="2019-08" db="EMBL/GenBank/DDBJ databases">
        <title>The genome of the North American firefly Photinus pyralis.</title>
        <authorList>
            <consortium name="Photinus pyralis genome working group"/>
            <person name="Fallon T.R."/>
            <person name="Sander Lower S.E."/>
            <person name="Weng J.-K."/>
        </authorList>
    </citation>
    <scope>NUCLEOTIDE SEQUENCE</scope>
    <source>
        <strain evidence="1">TRF0915ILg1</strain>
        <tissue evidence="1">Whole body</tissue>
    </source>
</reference>
<protein>
    <submittedName>
        <fullName evidence="1">Uncharacterized protein</fullName>
    </submittedName>
</protein>
<keyword evidence="2" id="KW-1185">Reference proteome</keyword>
<gene>
    <name evidence="1" type="ORF">ILUMI_12092</name>
</gene>
<evidence type="ECO:0000313" key="1">
    <source>
        <dbReference type="EMBL" id="KAF2894082.1"/>
    </source>
</evidence>
<comment type="caution">
    <text evidence="1">The sequence shown here is derived from an EMBL/GenBank/DDBJ whole genome shotgun (WGS) entry which is preliminary data.</text>
</comment>
<sequence>MDSVLDNSNHIFVTKKQVYKAIFSFPRASVSGIDELKPQYLKEHLGKTVGAAGNKLLVSLINLCNIMLAGSATTEFLPFIYGAYLIALGKKYGGIRPISVGSTIRSSC</sequence>
<dbReference type="EMBL" id="VTPC01007365">
    <property type="protein sequence ID" value="KAF2894082.1"/>
    <property type="molecule type" value="Genomic_DNA"/>
</dbReference>
<dbReference type="Proteomes" id="UP000801492">
    <property type="component" value="Unassembled WGS sequence"/>
</dbReference>
<organism evidence="1 2">
    <name type="scientific">Ignelater luminosus</name>
    <name type="common">Cucubano</name>
    <name type="synonym">Pyrophorus luminosus</name>
    <dbReference type="NCBI Taxonomy" id="2038154"/>
    <lineage>
        <taxon>Eukaryota</taxon>
        <taxon>Metazoa</taxon>
        <taxon>Ecdysozoa</taxon>
        <taxon>Arthropoda</taxon>
        <taxon>Hexapoda</taxon>
        <taxon>Insecta</taxon>
        <taxon>Pterygota</taxon>
        <taxon>Neoptera</taxon>
        <taxon>Endopterygota</taxon>
        <taxon>Coleoptera</taxon>
        <taxon>Polyphaga</taxon>
        <taxon>Elateriformia</taxon>
        <taxon>Elateroidea</taxon>
        <taxon>Elateridae</taxon>
        <taxon>Agrypninae</taxon>
        <taxon>Pyrophorini</taxon>
        <taxon>Ignelater</taxon>
    </lineage>
</organism>
<dbReference type="OrthoDB" id="6781071at2759"/>
<evidence type="ECO:0000313" key="2">
    <source>
        <dbReference type="Proteomes" id="UP000801492"/>
    </source>
</evidence>
<proteinExistence type="predicted"/>
<dbReference type="AlphaFoldDB" id="A0A8K0D0Y7"/>
<accession>A0A8K0D0Y7</accession>
<name>A0A8K0D0Y7_IGNLU</name>